<dbReference type="PANTHER" id="PTHR11048">
    <property type="entry name" value="PRENYLTRANSFERASES"/>
    <property type="match status" value="1"/>
</dbReference>
<keyword evidence="4 8" id="KW-0808">Transferase</keyword>
<keyword evidence="10" id="KW-1185">Reference proteome</keyword>
<comment type="subcellular location">
    <subcellularLocation>
        <location evidence="2">Membrane</location>
        <topology evidence="2">Multi-pass membrane protein</topology>
    </subcellularLocation>
    <subcellularLocation>
        <location evidence="8">Mitochondrion inner membrane</location>
        <topology evidence="8">Multi-pass membrane protein</topology>
        <orientation evidence="8">Matrix side</orientation>
    </subcellularLocation>
</comment>
<evidence type="ECO:0000256" key="2">
    <source>
        <dbReference type="ARBA" id="ARBA00004141"/>
    </source>
</evidence>
<sequence length="399" mass="43140">MRGLRSLYLFARDACSAGSLESRLRQACAALIDLRDFNPLLNAATGRQSTHAPFPSDIRHQGDTRFTAFTSSQLHARQISTAAPLLYPGGPSGDNAQQQGKQAGPVSWVDRLPPGIVPYARLIRLHAPIGTWLLAWPCFWSIALAAPPGALPDMRLLALFGTGALLLRGAGCTVNDLWDRDLDAKVERTRSRPIASGQISPFQATAFLGAQLLLGLGILVQLNAYSIALGAASLGLVFTYPLLKRFTYWPQAFLGLTFNWGALLGWAAVQGSCDWQAVLPLYASGVCWTLVYDTIYAHQDKRDDVSAGVKSTALLFAERTKPILATFAASQIALLGVTGYMTDAGVPFYASLVAAGAHLAWQIRAVDLDDRQDCMDKFVSNKWFGAVLFTGIVADKLLQ</sequence>
<gene>
    <name evidence="9" type="primary">g5696</name>
    <name evidence="9" type="ORF">VP750_LOCUS4878</name>
</gene>
<comment type="pathway">
    <text evidence="8">Cofactor biosynthesis; ubiquinone biosynthesis.</text>
</comment>
<name>A0ABP1FW79_9CHLO</name>
<dbReference type="InterPro" id="IPR039653">
    <property type="entry name" value="Prenyltransferase"/>
</dbReference>
<keyword evidence="8" id="KW-0414">Isoprene biosynthesis</keyword>
<evidence type="ECO:0000256" key="8">
    <source>
        <dbReference type="HAMAP-Rule" id="MF_03189"/>
    </source>
</evidence>
<protein>
    <recommendedName>
        <fullName evidence="8">4-hydroxybenzoate polyprenyltransferase, mitochondrial</fullName>
        <shortName evidence="8">4-HB polyprenyltransferase</shortName>
        <ecNumber evidence="8">2.5.1.39</ecNumber>
    </recommendedName>
    <alternativeName>
        <fullName evidence="8">Para-hydroxybenzoate--polyprenyltransferase</fullName>
        <shortName evidence="8">PHB:PPT</shortName>
        <shortName evidence="8">PHB:polyprenyltransferase</shortName>
    </alternativeName>
</protein>
<dbReference type="Gene3D" id="1.20.120.1780">
    <property type="entry name" value="UbiA prenyltransferase"/>
    <property type="match status" value="1"/>
</dbReference>
<dbReference type="PROSITE" id="PS00943">
    <property type="entry name" value="UBIA"/>
    <property type="match status" value="1"/>
</dbReference>
<comment type="function">
    <text evidence="8">Catalyzes the prenylation of para-hydroxybenzoate (PHB) with an all-trans polyprenyl group. Mediates the second step in the final reaction sequence of coenzyme Q (CoQ) biosynthesis, which is the condensation of the polyisoprenoid side chain with PHB, generating the first membrane-bound Q intermediate.</text>
</comment>
<keyword evidence="6 8" id="KW-1133">Transmembrane helix</keyword>
<feature type="transmembrane region" description="Helical" evidence="8">
    <location>
        <begin position="225"/>
        <end position="243"/>
    </location>
</feature>
<dbReference type="EMBL" id="CAXHTA020000008">
    <property type="protein sequence ID" value="CAL5223219.1"/>
    <property type="molecule type" value="Genomic_DNA"/>
</dbReference>
<keyword evidence="8" id="KW-0999">Mitochondrion inner membrane</keyword>
<feature type="transmembrane region" description="Helical" evidence="8">
    <location>
        <begin position="275"/>
        <end position="292"/>
    </location>
</feature>
<dbReference type="EC" id="2.5.1.39" evidence="8"/>
<dbReference type="Proteomes" id="UP001497392">
    <property type="component" value="Unassembled WGS sequence"/>
</dbReference>
<dbReference type="NCBIfam" id="TIGR01474">
    <property type="entry name" value="ubiA_proteo"/>
    <property type="match status" value="1"/>
</dbReference>
<evidence type="ECO:0000256" key="1">
    <source>
        <dbReference type="ARBA" id="ARBA00001946"/>
    </source>
</evidence>
<dbReference type="InterPro" id="IPR006370">
    <property type="entry name" value="HB_polyprenyltransferase-like"/>
</dbReference>
<comment type="caution">
    <text evidence="9">The sequence shown here is derived from an EMBL/GenBank/DDBJ whole genome shotgun (WGS) entry which is preliminary data.</text>
</comment>
<comment type="cofactor">
    <cofactor evidence="1 8">
        <name>Mg(2+)</name>
        <dbReference type="ChEBI" id="CHEBI:18420"/>
    </cofactor>
</comment>
<keyword evidence="8" id="KW-0831">Ubiquinone biosynthesis</keyword>
<keyword evidence="7 8" id="KW-0472">Membrane</keyword>
<comment type="catalytic activity">
    <reaction evidence="8">
        <text>an all-trans-polyprenyl diphosphate + 4-hydroxybenzoate = a 4-hydroxy-3-(all-trans-polyprenyl)benzoate + diphosphate</text>
        <dbReference type="Rhea" id="RHEA:44504"/>
        <dbReference type="Rhea" id="RHEA-COMP:9514"/>
        <dbReference type="Rhea" id="RHEA-COMP:9564"/>
        <dbReference type="ChEBI" id="CHEBI:17879"/>
        <dbReference type="ChEBI" id="CHEBI:33019"/>
        <dbReference type="ChEBI" id="CHEBI:58914"/>
        <dbReference type="ChEBI" id="CHEBI:78396"/>
        <dbReference type="EC" id="2.5.1.39"/>
    </reaction>
</comment>
<dbReference type="HAMAP" id="MF_01635">
    <property type="entry name" value="UbiA"/>
    <property type="match status" value="1"/>
</dbReference>
<keyword evidence="8" id="KW-0496">Mitochondrion</keyword>
<evidence type="ECO:0000256" key="4">
    <source>
        <dbReference type="ARBA" id="ARBA00022679"/>
    </source>
</evidence>
<keyword evidence="5 8" id="KW-0812">Transmembrane</keyword>
<accession>A0ABP1FW79</accession>
<evidence type="ECO:0000313" key="9">
    <source>
        <dbReference type="EMBL" id="CAL5223219.1"/>
    </source>
</evidence>
<evidence type="ECO:0000256" key="7">
    <source>
        <dbReference type="ARBA" id="ARBA00023136"/>
    </source>
</evidence>
<dbReference type="InterPro" id="IPR030470">
    <property type="entry name" value="UbiA_prenylTrfase_CS"/>
</dbReference>
<proteinExistence type="inferred from homology"/>
<dbReference type="InterPro" id="IPR000537">
    <property type="entry name" value="UbiA_prenyltransferase"/>
</dbReference>
<dbReference type="CDD" id="cd13959">
    <property type="entry name" value="PT_UbiA_COQ2"/>
    <property type="match status" value="1"/>
</dbReference>
<dbReference type="Gene3D" id="1.10.357.140">
    <property type="entry name" value="UbiA prenyltransferase"/>
    <property type="match status" value="1"/>
</dbReference>
<dbReference type="InterPro" id="IPR044878">
    <property type="entry name" value="UbiA_sf"/>
</dbReference>
<comment type="similarity">
    <text evidence="3 8">Belongs to the UbiA prenyltransferase family.</text>
</comment>
<evidence type="ECO:0000256" key="3">
    <source>
        <dbReference type="ARBA" id="ARBA00005985"/>
    </source>
</evidence>
<dbReference type="PANTHER" id="PTHR11048:SF28">
    <property type="entry name" value="4-HYDROXYBENZOATE POLYPRENYLTRANSFERASE, MITOCHONDRIAL"/>
    <property type="match status" value="1"/>
</dbReference>
<feature type="transmembrane region" description="Helical" evidence="8">
    <location>
        <begin position="252"/>
        <end position="269"/>
    </location>
</feature>
<evidence type="ECO:0000256" key="6">
    <source>
        <dbReference type="ARBA" id="ARBA00022989"/>
    </source>
</evidence>
<evidence type="ECO:0000256" key="5">
    <source>
        <dbReference type="ARBA" id="ARBA00022692"/>
    </source>
</evidence>
<reference evidence="9 10" key="1">
    <citation type="submission" date="2024-06" db="EMBL/GenBank/DDBJ databases">
        <authorList>
            <person name="Kraege A."/>
            <person name="Thomma B."/>
        </authorList>
    </citation>
    <scope>NUCLEOTIDE SEQUENCE [LARGE SCALE GENOMIC DNA]</scope>
</reference>
<dbReference type="Pfam" id="PF01040">
    <property type="entry name" value="UbiA"/>
    <property type="match status" value="1"/>
</dbReference>
<evidence type="ECO:0000313" key="10">
    <source>
        <dbReference type="Proteomes" id="UP001497392"/>
    </source>
</evidence>
<organism evidence="9 10">
    <name type="scientific">Coccomyxa viridis</name>
    <dbReference type="NCBI Taxonomy" id="1274662"/>
    <lineage>
        <taxon>Eukaryota</taxon>
        <taxon>Viridiplantae</taxon>
        <taxon>Chlorophyta</taxon>
        <taxon>core chlorophytes</taxon>
        <taxon>Trebouxiophyceae</taxon>
        <taxon>Trebouxiophyceae incertae sedis</taxon>
        <taxon>Coccomyxaceae</taxon>
        <taxon>Coccomyxa</taxon>
    </lineage>
</organism>